<dbReference type="SUPFAM" id="SSF47413">
    <property type="entry name" value="lambda repressor-like DNA-binding domains"/>
    <property type="match status" value="1"/>
</dbReference>
<dbReference type="NCBIfam" id="TIGR02607">
    <property type="entry name" value="antidote_HigA"/>
    <property type="match status" value="1"/>
</dbReference>
<dbReference type="PROSITE" id="PS50943">
    <property type="entry name" value="HTH_CROC1"/>
    <property type="match status" value="1"/>
</dbReference>
<evidence type="ECO:0000313" key="4">
    <source>
        <dbReference type="EMBL" id="RHD78771.1"/>
    </source>
</evidence>
<evidence type="ECO:0000313" key="5">
    <source>
        <dbReference type="Proteomes" id="UP000261003"/>
    </source>
</evidence>
<dbReference type="SMART" id="SM00530">
    <property type="entry name" value="HTH_XRE"/>
    <property type="match status" value="1"/>
</dbReference>
<evidence type="ECO:0000259" key="1">
    <source>
        <dbReference type="PROSITE" id="PS50943"/>
    </source>
</evidence>
<dbReference type="GO" id="GO:0003677">
    <property type="term" value="F:DNA binding"/>
    <property type="evidence" value="ECO:0007669"/>
    <property type="project" value="InterPro"/>
</dbReference>
<accession>A0A397WH02</accession>
<dbReference type="Gene3D" id="1.10.260.40">
    <property type="entry name" value="lambda repressor-like DNA-binding domains"/>
    <property type="match status" value="1"/>
</dbReference>
<dbReference type="EMBL" id="QSTG01000039">
    <property type="protein sequence ID" value="RGM40872.1"/>
    <property type="molecule type" value="Genomic_DNA"/>
</dbReference>
<dbReference type="Proteomes" id="UP000469427">
    <property type="component" value="Unassembled WGS sequence"/>
</dbReference>
<reference evidence="2 7" key="2">
    <citation type="journal article" date="2019" name="Nat. Med.">
        <title>A library of human gut bacterial isolates paired with longitudinal multiomics data enables mechanistic microbiome research.</title>
        <authorList>
            <person name="Poyet M."/>
            <person name="Groussin M."/>
            <person name="Gibbons S.M."/>
            <person name="Avila-Pacheco J."/>
            <person name="Jiang X."/>
            <person name="Kearney S.M."/>
            <person name="Perrotta A.R."/>
            <person name="Berdy B."/>
            <person name="Zhao S."/>
            <person name="Lieberman T.D."/>
            <person name="Swanson P.K."/>
            <person name="Smith M."/>
            <person name="Roesemann S."/>
            <person name="Alexander J.E."/>
            <person name="Rich S.A."/>
            <person name="Livny J."/>
            <person name="Vlamakis H."/>
            <person name="Clish C."/>
            <person name="Bullock K."/>
            <person name="Deik A."/>
            <person name="Scott J."/>
            <person name="Pierce K.A."/>
            <person name="Xavier R.J."/>
            <person name="Alm E.J."/>
        </authorList>
    </citation>
    <scope>NUCLEOTIDE SEQUENCE [LARGE SCALE GENOMIC DNA]</scope>
    <source>
        <strain evidence="2 7">BIOML-A122</strain>
    </source>
</reference>
<proteinExistence type="predicted"/>
<dbReference type="Pfam" id="PF01381">
    <property type="entry name" value="HTH_3"/>
    <property type="match status" value="1"/>
</dbReference>
<dbReference type="InterPro" id="IPR001387">
    <property type="entry name" value="Cro/C1-type_HTH"/>
</dbReference>
<dbReference type="RefSeq" id="WP_117720472.1">
    <property type="nucleotide sequence ID" value="NZ_CP096965.1"/>
</dbReference>
<dbReference type="Proteomes" id="UP000283429">
    <property type="component" value="Unassembled WGS sequence"/>
</dbReference>
<dbReference type="InterPro" id="IPR010982">
    <property type="entry name" value="Lambda_DNA-bd_dom_sf"/>
</dbReference>
<dbReference type="EMBL" id="WDBI01000063">
    <property type="protein sequence ID" value="KAB6522074.1"/>
    <property type="molecule type" value="Genomic_DNA"/>
</dbReference>
<dbReference type="CDD" id="cd00093">
    <property type="entry name" value="HTH_XRE"/>
    <property type="match status" value="1"/>
</dbReference>
<dbReference type="AlphaFoldDB" id="A0A397WH02"/>
<reference evidence="5 6" key="1">
    <citation type="submission" date="2018-08" db="EMBL/GenBank/DDBJ databases">
        <title>A genome reference for cultivated species of the human gut microbiota.</title>
        <authorList>
            <person name="Zou Y."/>
            <person name="Xue W."/>
            <person name="Luo G."/>
        </authorList>
    </citation>
    <scope>NUCLEOTIDE SEQUENCE [LARGE SCALE GENOMIC DNA]</scope>
    <source>
        <strain evidence="4 6">AM30-40</strain>
        <strain evidence="3 5">OM08-13BH</strain>
    </source>
</reference>
<evidence type="ECO:0000313" key="7">
    <source>
        <dbReference type="Proteomes" id="UP000469427"/>
    </source>
</evidence>
<protein>
    <submittedName>
        <fullName evidence="4">Addiction module antidote protein, HigA family</fullName>
    </submittedName>
    <submittedName>
        <fullName evidence="2">HigA family addiction module antidote protein</fullName>
    </submittedName>
</protein>
<comment type="caution">
    <text evidence="4">The sequence shown here is derived from an EMBL/GenBank/DDBJ whole genome shotgun (WGS) entry which is preliminary data.</text>
</comment>
<sequence length="104" mass="11763">MIANNLEPFEPTHPGKLLKDELECCNISQKQLAMDMGVSYTVLNDIVRGKRPVNTKFALLCEKALNIPAYLLLRLQADYDMLVTKRDKSFAERLANVRKIAAVL</sequence>
<evidence type="ECO:0000313" key="2">
    <source>
        <dbReference type="EMBL" id="KAB6522074.1"/>
    </source>
</evidence>
<dbReference type="Proteomes" id="UP000261003">
    <property type="component" value="Unassembled WGS sequence"/>
</dbReference>
<organism evidence="4 6">
    <name type="scientific">Phocaeicola vulgatus</name>
    <name type="common">Bacteroides vulgatus</name>
    <dbReference type="NCBI Taxonomy" id="821"/>
    <lineage>
        <taxon>Bacteria</taxon>
        <taxon>Pseudomonadati</taxon>
        <taxon>Bacteroidota</taxon>
        <taxon>Bacteroidia</taxon>
        <taxon>Bacteroidales</taxon>
        <taxon>Bacteroidaceae</taxon>
        <taxon>Phocaeicola</taxon>
    </lineage>
</organism>
<gene>
    <name evidence="4" type="primary">higA</name>
    <name evidence="4" type="ORF">DW783_13105</name>
    <name evidence="3" type="ORF">DXC16_18360</name>
    <name evidence="2" type="ORF">GAY98_22655</name>
</gene>
<feature type="domain" description="HTH cro/C1-type" evidence="1">
    <location>
        <begin position="18"/>
        <end position="71"/>
    </location>
</feature>
<dbReference type="InterPro" id="IPR013430">
    <property type="entry name" value="Toxin_antidote_HigA"/>
</dbReference>
<evidence type="ECO:0000313" key="6">
    <source>
        <dbReference type="Proteomes" id="UP000283429"/>
    </source>
</evidence>
<dbReference type="EMBL" id="QSJM01000038">
    <property type="protein sequence ID" value="RHD78771.1"/>
    <property type="molecule type" value="Genomic_DNA"/>
</dbReference>
<evidence type="ECO:0000313" key="3">
    <source>
        <dbReference type="EMBL" id="RGM40872.1"/>
    </source>
</evidence>
<name>A0A397WH02_PHOVU</name>